<sequence length="222" mass="25642">MESSKAAVNHLKNLIKENTHILDVGCGPGHYLRSLRKKVSVPFRYTGVDVNPLYVELAKKAFKDHKDVTFQVADIYNLPFEHNSIDIVMCCNVFLHLPSLKKPIEELCRVAKDFILLRTLIGNRSFRIMEVHEQENGDEFNLDGSPKSYNFFNIYRKNYILNILSKIGIRNVEFVEDKDFKPEKIEAAAGEHAEGISVTRMIGNWQVNTYILEPWVFIKIIK</sequence>
<comment type="caution">
    <text evidence="2">The sequence shown here is derived from an EMBL/GenBank/DDBJ whole genome shotgun (WGS) entry which is preliminary data.</text>
</comment>
<dbReference type="PANTHER" id="PTHR43591">
    <property type="entry name" value="METHYLTRANSFERASE"/>
    <property type="match status" value="1"/>
</dbReference>
<reference evidence="2" key="1">
    <citation type="journal article" date="2015" name="Nature">
        <title>Complex archaea that bridge the gap between prokaryotes and eukaryotes.</title>
        <authorList>
            <person name="Spang A."/>
            <person name="Saw J.H."/>
            <person name="Jorgensen S.L."/>
            <person name="Zaremba-Niedzwiedzka K."/>
            <person name="Martijn J."/>
            <person name="Lind A.E."/>
            <person name="van Eijk R."/>
            <person name="Schleper C."/>
            <person name="Guy L."/>
            <person name="Ettema T.J."/>
        </authorList>
    </citation>
    <scope>NUCLEOTIDE SEQUENCE</scope>
</reference>
<dbReference type="AlphaFoldDB" id="A0A0F8Z8H0"/>
<feature type="domain" description="Methyltransferase" evidence="1">
    <location>
        <begin position="21"/>
        <end position="112"/>
    </location>
</feature>
<dbReference type="Gene3D" id="3.40.50.150">
    <property type="entry name" value="Vaccinia Virus protein VP39"/>
    <property type="match status" value="1"/>
</dbReference>
<dbReference type="Pfam" id="PF13649">
    <property type="entry name" value="Methyltransf_25"/>
    <property type="match status" value="1"/>
</dbReference>
<dbReference type="SUPFAM" id="SSF53335">
    <property type="entry name" value="S-adenosyl-L-methionine-dependent methyltransferases"/>
    <property type="match status" value="1"/>
</dbReference>
<organism evidence="2">
    <name type="scientific">marine sediment metagenome</name>
    <dbReference type="NCBI Taxonomy" id="412755"/>
    <lineage>
        <taxon>unclassified sequences</taxon>
        <taxon>metagenomes</taxon>
        <taxon>ecological metagenomes</taxon>
    </lineage>
</organism>
<dbReference type="CDD" id="cd02440">
    <property type="entry name" value="AdoMet_MTases"/>
    <property type="match status" value="1"/>
</dbReference>
<protein>
    <recommendedName>
        <fullName evidence="1">Methyltransferase domain-containing protein</fullName>
    </recommendedName>
</protein>
<name>A0A0F8Z8H0_9ZZZZ</name>
<proteinExistence type="predicted"/>
<evidence type="ECO:0000313" key="2">
    <source>
        <dbReference type="EMBL" id="KKK90023.1"/>
    </source>
</evidence>
<evidence type="ECO:0000259" key="1">
    <source>
        <dbReference type="Pfam" id="PF13649"/>
    </source>
</evidence>
<dbReference type="PANTHER" id="PTHR43591:SF110">
    <property type="entry name" value="RHODANESE DOMAIN-CONTAINING PROTEIN"/>
    <property type="match status" value="1"/>
</dbReference>
<dbReference type="InterPro" id="IPR029063">
    <property type="entry name" value="SAM-dependent_MTases_sf"/>
</dbReference>
<accession>A0A0F8Z8H0</accession>
<dbReference type="EMBL" id="LAZR01049278">
    <property type="protein sequence ID" value="KKK90023.1"/>
    <property type="molecule type" value="Genomic_DNA"/>
</dbReference>
<gene>
    <name evidence="2" type="ORF">LCGC14_2727230</name>
</gene>
<dbReference type="InterPro" id="IPR041698">
    <property type="entry name" value="Methyltransf_25"/>
</dbReference>